<evidence type="ECO:0000256" key="1">
    <source>
        <dbReference type="SAM" id="SignalP"/>
    </source>
</evidence>
<reference evidence="2 3" key="1">
    <citation type="submission" date="2019-04" db="EMBL/GenBank/DDBJ databases">
        <authorList>
            <person name="Van Vliet M D."/>
        </authorList>
    </citation>
    <scope>NUCLEOTIDE SEQUENCE [LARGE SCALE GENOMIC DNA]</scope>
    <source>
        <strain evidence="2 3">F1</strain>
    </source>
</reference>
<feature type="chain" id="PRO_5025620984" evidence="1">
    <location>
        <begin position="25"/>
        <end position="91"/>
    </location>
</feature>
<feature type="signal peptide" evidence="1">
    <location>
        <begin position="1"/>
        <end position="24"/>
    </location>
</feature>
<proteinExistence type="predicted"/>
<protein>
    <submittedName>
        <fullName evidence="2">Uncharacterized protein</fullName>
    </submittedName>
</protein>
<dbReference type="EMBL" id="CAAHFG010000001">
    <property type="protein sequence ID" value="VGO13523.1"/>
    <property type="molecule type" value="Genomic_DNA"/>
</dbReference>
<evidence type="ECO:0000313" key="3">
    <source>
        <dbReference type="Proteomes" id="UP000366872"/>
    </source>
</evidence>
<organism evidence="2 3">
    <name type="scientific">Pontiella desulfatans</name>
    <dbReference type="NCBI Taxonomy" id="2750659"/>
    <lineage>
        <taxon>Bacteria</taxon>
        <taxon>Pseudomonadati</taxon>
        <taxon>Kiritimatiellota</taxon>
        <taxon>Kiritimatiellia</taxon>
        <taxon>Kiritimatiellales</taxon>
        <taxon>Pontiellaceae</taxon>
        <taxon>Pontiella</taxon>
    </lineage>
</organism>
<sequence>MMLKKIKIMGVALLCAASATQLFAQGSQRGTAQPPLHTADFSVFAEADTMDVFLLVGQSNMKGRGMIDMTPKTQARNLFFHSKKTAVVRQS</sequence>
<keyword evidence="3" id="KW-1185">Reference proteome</keyword>
<accession>A0A6C2U0W8</accession>
<keyword evidence="1" id="KW-0732">Signal</keyword>
<gene>
    <name evidence="2" type="ORF">PDESU_02080</name>
</gene>
<dbReference type="RefSeq" id="WP_136079092.1">
    <property type="nucleotide sequence ID" value="NZ_CAAHFG010000001.1"/>
</dbReference>
<name>A0A6C2U0W8_PONDE</name>
<dbReference type="SUPFAM" id="SSF52266">
    <property type="entry name" value="SGNH hydrolase"/>
    <property type="match status" value="1"/>
</dbReference>
<evidence type="ECO:0000313" key="2">
    <source>
        <dbReference type="EMBL" id="VGO13523.1"/>
    </source>
</evidence>
<dbReference type="GO" id="GO:0016787">
    <property type="term" value="F:hydrolase activity"/>
    <property type="evidence" value="ECO:0007669"/>
    <property type="project" value="UniProtKB-KW"/>
</dbReference>
<dbReference type="AlphaFoldDB" id="A0A6C2U0W8"/>
<dbReference type="Proteomes" id="UP000366872">
    <property type="component" value="Unassembled WGS sequence"/>
</dbReference>